<dbReference type="RefSeq" id="YP_008378270.1">
    <property type="nucleotide sequence ID" value="NC_021923.1"/>
</dbReference>
<gene>
    <name evidence="1" type="ORF">Hesp054</name>
</gene>
<name>S5MK22_9ABAC</name>
<dbReference type="OrthoDB" id="23416at10239"/>
<reference evidence="1 2" key="1">
    <citation type="journal article" date="2013" name="Virus Genes">
        <title>The genome of a baculovirus isolated from Hemileuca sp. encodes a serpin ortholog.</title>
        <authorList>
            <person name="Rohrmann G.F."/>
            <person name="Erlandson M.A."/>
            <person name="Theilmann D.A."/>
        </authorList>
    </citation>
    <scope>NUCLEOTIDE SEQUENCE [LARGE SCALE GENOMIC DNA]</scope>
</reference>
<proteinExistence type="predicted"/>
<keyword evidence="2" id="KW-1185">Reference proteome</keyword>
<dbReference type="Proteomes" id="UP000203768">
    <property type="component" value="Segment"/>
</dbReference>
<sequence length="195" mass="23741">MGCFFQAVSRLNSLFADDIDTHDNNGHDYYYCCEKPHQFDAIKSLLEHTDHFKHDTVLESECPELNVETAVYDYDHQQIFELMWMAKYAKCHFLYEKWSILYYKNYEHNTCYRCSDLMHRPSMKRFDTDNLRCVLCQTYYNYSFNDDDKLYDIVFNSKNYCTLCRRPLYDIICTEDIEYERYFEINDEDSCCNFI</sequence>
<dbReference type="EMBL" id="KF158713">
    <property type="protein sequence ID" value="AGR56806.1"/>
    <property type="molecule type" value="Genomic_DNA"/>
</dbReference>
<organism evidence="1 2">
    <name type="scientific">Hemileuca sp. nucleopolyhedrovirus</name>
    <dbReference type="NCBI Taxonomy" id="1367203"/>
    <lineage>
        <taxon>Viruses</taxon>
        <taxon>Viruses incertae sedis</taxon>
        <taxon>Naldaviricetes</taxon>
        <taxon>Lefavirales</taxon>
        <taxon>Baculoviridae</taxon>
        <taxon>Alphabaculovirus</taxon>
        <taxon>Alphabaculovirus heleucae</taxon>
        <taxon>Hemileuca species nucleopolyhedrovirus</taxon>
    </lineage>
</organism>
<evidence type="ECO:0000313" key="2">
    <source>
        <dbReference type="Proteomes" id="UP000203768"/>
    </source>
</evidence>
<protein>
    <submittedName>
        <fullName evidence="1">HESP054</fullName>
    </submittedName>
</protein>
<accession>S5MK22</accession>
<dbReference type="KEGG" id="vg:16489456"/>
<dbReference type="GeneID" id="16489456"/>
<evidence type="ECO:0000313" key="1">
    <source>
        <dbReference type="EMBL" id="AGR56806.1"/>
    </source>
</evidence>